<name>C8PK60_9BACT</name>
<reference evidence="1 2" key="1">
    <citation type="submission" date="2009-07" db="EMBL/GenBank/DDBJ databases">
        <authorList>
            <person name="Madupu R."/>
            <person name="Sebastian Y."/>
            <person name="Durkin A.S."/>
            <person name="Torralba M."/>
            <person name="Methe B."/>
            <person name="Sutton G.G."/>
            <person name="Strausberg R.L."/>
            <person name="Nelson K.E."/>
        </authorList>
    </citation>
    <scope>NUCLEOTIDE SEQUENCE [LARGE SCALE GENOMIC DNA]</scope>
    <source>
        <strain evidence="1 2">RM3268</strain>
    </source>
</reference>
<dbReference type="Proteomes" id="UP000005709">
    <property type="component" value="Unassembled WGS sequence"/>
</dbReference>
<dbReference type="AlphaFoldDB" id="C8PK60"/>
<sequence length="43" mass="5054">MKREILNCPRHGILIYKILDPRRFKRRSGSATDCQESTSFICL</sequence>
<keyword evidence="2" id="KW-1185">Reference proteome</keyword>
<dbReference type="EMBL" id="ACYG01000028">
    <property type="protein sequence ID" value="EEV16754.1"/>
    <property type="molecule type" value="Genomic_DNA"/>
</dbReference>
<comment type="caution">
    <text evidence="1">The sequence shown here is derived from an EMBL/GenBank/DDBJ whole genome shotgun (WGS) entry which is preliminary data.</text>
</comment>
<protein>
    <submittedName>
        <fullName evidence="1">Uncharacterized protein</fullName>
    </submittedName>
</protein>
<accession>C8PK60</accession>
<gene>
    <name evidence="1" type="ORF">CAMGR0001_1765</name>
</gene>
<organism evidence="1 2">
    <name type="scientific">Campylobacter gracilis RM3268</name>
    <dbReference type="NCBI Taxonomy" id="553220"/>
    <lineage>
        <taxon>Bacteria</taxon>
        <taxon>Pseudomonadati</taxon>
        <taxon>Campylobacterota</taxon>
        <taxon>Epsilonproteobacteria</taxon>
        <taxon>Campylobacterales</taxon>
        <taxon>Campylobacteraceae</taxon>
        <taxon>Campylobacter</taxon>
    </lineage>
</organism>
<proteinExistence type="predicted"/>
<evidence type="ECO:0000313" key="1">
    <source>
        <dbReference type="EMBL" id="EEV16754.1"/>
    </source>
</evidence>
<evidence type="ECO:0000313" key="2">
    <source>
        <dbReference type="Proteomes" id="UP000005709"/>
    </source>
</evidence>